<evidence type="ECO:0000313" key="3">
    <source>
        <dbReference type="Proteomes" id="UP000785679"/>
    </source>
</evidence>
<proteinExistence type="predicted"/>
<comment type="caution">
    <text evidence="2">The sequence shown here is derived from an EMBL/GenBank/DDBJ whole genome shotgun (WGS) entry which is preliminary data.</text>
</comment>
<reference evidence="2" key="1">
    <citation type="submission" date="2019-06" db="EMBL/GenBank/DDBJ databases">
        <authorList>
            <person name="Zheng W."/>
        </authorList>
    </citation>
    <scope>NUCLEOTIDE SEQUENCE</scope>
    <source>
        <strain evidence="2">QDHG01</strain>
    </source>
</reference>
<keyword evidence="1" id="KW-0472">Membrane</keyword>
<organism evidence="2 3">
    <name type="scientific">Halteria grandinella</name>
    <dbReference type="NCBI Taxonomy" id="5974"/>
    <lineage>
        <taxon>Eukaryota</taxon>
        <taxon>Sar</taxon>
        <taxon>Alveolata</taxon>
        <taxon>Ciliophora</taxon>
        <taxon>Intramacronucleata</taxon>
        <taxon>Spirotrichea</taxon>
        <taxon>Stichotrichia</taxon>
        <taxon>Sporadotrichida</taxon>
        <taxon>Halteriidae</taxon>
        <taxon>Halteria</taxon>
    </lineage>
</organism>
<dbReference type="Proteomes" id="UP000785679">
    <property type="component" value="Unassembled WGS sequence"/>
</dbReference>
<dbReference type="AlphaFoldDB" id="A0A8J8NP95"/>
<protein>
    <submittedName>
        <fullName evidence="2">Uncharacterized protein</fullName>
    </submittedName>
</protein>
<sequence length="66" mass="7614">MGAYTSRNRAWVYVAFYDEYVGRHINTCAGLSLLFTIPLYLLEKTTSISGLIDFDEIQLMKTYPEI</sequence>
<evidence type="ECO:0000313" key="2">
    <source>
        <dbReference type="EMBL" id="TNV78374.1"/>
    </source>
</evidence>
<gene>
    <name evidence="2" type="ORF">FGO68_gene11221</name>
</gene>
<evidence type="ECO:0000256" key="1">
    <source>
        <dbReference type="SAM" id="Phobius"/>
    </source>
</evidence>
<feature type="transmembrane region" description="Helical" evidence="1">
    <location>
        <begin position="20"/>
        <end position="42"/>
    </location>
</feature>
<keyword evidence="3" id="KW-1185">Reference proteome</keyword>
<accession>A0A8J8NP95</accession>
<dbReference type="EMBL" id="RRYP01010456">
    <property type="protein sequence ID" value="TNV78374.1"/>
    <property type="molecule type" value="Genomic_DNA"/>
</dbReference>
<name>A0A8J8NP95_HALGN</name>
<keyword evidence="1" id="KW-0812">Transmembrane</keyword>
<keyword evidence="1" id="KW-1133">Transmembrane helix</keyword>